<name>A0A8J3QVV8_9ACTN</name>
<dbReference type="PANTHER" id="PTHR43157">
    <property type="entry name" value="PHOSPHATIDYLINOSITOL-GLYCAN BIOSYNTHESIS CLASS F PROTEIN-RELATED"/>
    <property type="match status" value="1"/>
</dbReference>
<dbReference type="NCBIfam" id="NF004846">
    <property type="entry name" value="PRK06197.1"/>
    <property type="match status" value="1"/>
</dbReference>
<dbReference type="PANTHER" id="PTHR43157:SF31">
    <property type="entry name" value="PHOSPHATIDYLINOSITOL-GLYCAN BIOSYNTHESIS CLASS F PROTEIN"/>
    <property type="match status" value="1"/>
</dbReference>
<dbReference type="PRINTS" id="PR00081">
    <property type="entry name" value="GDHRDH"/>
</dbReference>
<reference evidence="2" key="1">
    <citation type="submission" date="2021-01" db="EMBL/GenBank/DDBJ databases">
        <title>Whole genome shotgun sequence of Rugosimonospora africana NBRC 104875.</title>
        <authorList>
            <person name="Komaki H."/>
            <person name="Tamura T."/>
        </authorList>
    </citation>
    <scope>NUCLEOTIDE SEQUENCE</scope>
    <source>
        <strain evidence="2">NBRC 104875</strain>
    </source>
</reference>
<dbReference type="InterPro" id="IPR002347">
    <property type="entry name" value="SDR_fam"/>
</dbReference>
<dbReference type="GO" id="GO:0016491">
    <property type="term" value="F:oxidoreductase activity"/>
    <property type="evidence" value="ECO:0007669"/>
    <property type="project" value="UniProtKB-KW"/>
</dbReference>
<dbReference type="Proteomes" id="UP000642748">
    <property type="component" value="Unassembled WGS sequence"/>
</dbReference>
<dbReference type="Pfam" id="PF00106">
    <property type="entry name" value="adh_short"/>
    <property type="match status" value="1"/>
</dbReference>
<dbReference type="CDD" id="cd05327">
    <property type="entry name" value="retinol-DH_like_SDR_c_like"/>
    <property type="match status" value="1"/>
</dbReference>
<protein>
    <submittedName>
        <fullName evidence="2">Short-chain dehydrogenase</fullName>
    </submittedName>
</protein>
<keyword evidence="1" id="KW-0560">Oxidoreductase</keyword>
<dbReference type="SUPFAM" id="SSF51735">
    <property type="entry name" value="NAD(P)-binding Rossmann-fold domains"/>
    <property type="match status" value="1"/>
</dbReference>
<dbReference type="EMBL" id="BONZ01000062">
    <property type="protein sequence ID" value="GIH18049.1"/>
    <property type="molecule type" value="Genomic_DNA"/>
</dbReference>
<dbReference type="AlphaFoldDB" id="A0A8J3QVV8"/>
<dbReference type="InterPro" id="IPR036291">
    <property type="entry name" value="NAD(P)-bd_dom_sf"/>
</dbReference>
<organism evidence="2 3">
    <name type="scientific">Rugosimonospora africana</name>
    <dbReference type="NCBI Taxonomy" id="556532"/>
    <lineage>
        <taxon>Bacteria</taxon>
        <taxon>Bacillati</taxon>
        <taxon>Actinomycetota</taxon>
        <taxon>Actinomycetes</taxon>
        <taxon>Micromonosporales</taxon>
        <taxon>Micromonosporaceae</taxon>
        <taxon>Rugosimonospora</taxon>
    </lineage>
</organism>
<evidence type="ECO:0000256" key="1">
    <source>
        <dbReference type="ARBA" id="ARBA00023002"/>
    </source>
</evidence>
<dbReference type="RefSeq" id="WP_203921587.1">
    <property type="nucleotide sequence ID" value="NZ_BONZ01000062.1"/>
</dbReference>
<accession>A0A8J3QVV8</accession>
<proteinExistence type="predicted"/>
<comment type="caution">
    <text evidence="2">The sequence shown here is derived from an EMBL/GenBank/DDBJ whole genome shotgun (WGS) entry which is preliminary data.</text>
</comment>
<dbReference type="Gene3D" id="3.40.50.720">
    <property type="entry name" value="NAD(P)-binding Rossmann-like Domain"/>
    <property type="match status" value="1"/>
</dbReference>
<sequence>MSGTRRRWTSADVPDQRGRTAVVTGANTGIGFEVARLLAERGATVVLACRDRGKAADAAGRIADAVPGASVHTLRLDLASLASVREAARRLRAEHPRVDLLVNNAGGIRPRHEVTEDGFELTLATNHLGPFAFTGLVLDAMLPVPGSRIVTVSSIGHRRGVIDFDDLQLRQGYRHTTAYFQSKLANIMFTYELQRRLAAAAVPTVALAAHPGNARTQFGRELNPFIRLAMRPELRALTWWLLQSPRMGALPVVRAAVDPEAAGGEYYGPPGRAQFTGYPERVRSVAHSYDEASARRLWEESERLTGVRYGLGAPAGFATT</sequence>
<keyword evidence="3" id="KW-1185">Reference proteome</keyword>
<evidence type="ECO:0000313" key="2">
    <source>
        <dbReference type="EMBL" id="GIH18049.1"/>
    </source>
</evidence>
<gene>
    <name evidence="2" type="ORF">Raf01_62210</name>
</gene>
<evidence type="ECO:0000313" key="3">
    <source>
        <dbReference type="Proteomes" id="UP000642748"/>
    </source>
</evidence>